<proteinExistence type="predicted"/>
<name>A0A914W8J9_9BILA</name>
<dbReference type="SMART" id="SM00290">
    <property type="entry name" value="ZnF_UBP"/>
    <property type="match status" value="1"/>
</dbReference>
<dbReference type="InterPro" id="IPR013083">
    <property type="entry name" value="Znf_RING/FYVE/PHD"/>
</dbReference>
<dbReference type="GO" id="GO:0016567">
    <property type="term" value="P:protein ubiquitination"/>
    <property type="evidence" value="ECO:0007669"/>
    <property type="project" value="TreeGrafter"/>
</dbReference>
<feature type="domain" description="UBP-type" evidence="7">
    <location>
        <begin position="300"/>
        <end position="392"/>
    </location>
</feature>
<dbReference type="CDD" id="cd12718">
    <property type="entry name" value="RRM_BRAP2"/>
    <property type="match status" value="1"/>
</dbReference>
<dbReference type="Pfam" id="PF07576">
    <property type="entry name" value="BRAP2"/>
    <property type="match status" value="1"/>
</dbReference>
<feature type="region of interest" description="Disordered" evidence="5">
    <location>
        <begin position="94"/>
        <end position="124"/>
    </location>
</feature>
<dbReference type="SUPFAM" id="SSF57850">
    <property type="entry name" value="RING/U-box"/>
    <property type="match status" value="2"/>
</dbReference>
<reference evidence="9" key="1">
    <citation type="submission" date="2022-11" db="UniProtKB">
        <authorList>
            <consortium name="WormBaseParasite"/>
        </authorList>
    </citation>
    <scope>IDENTIFICATION</scope>
</reference>
<dbReference type="InterPro" id="IPR034932">
    <property type="entry name" value="BRAP2_RRM"/>
</dbReference>
<feature type="region of interest" description="Disordered" evidence="5">
    <location>
        <begin position="469"/>
        <end position="489"/>
    </location>
</feature>
<evidence type="ECO:0000256" key="2">
    <source>
        <dbReference type="ARBA" id="ARBA00022771"/>
    </source>
</evidence>
<feature type="compositionally biased region" description="Polar residues" evidence="5">
    <location>
        <begin position="48"/>
        <end position="58"/>
    </location>
</feature>
<dbReference type="GO" id="GO:0061630">
    <property type="term" value="F:ubiquitin protein ligase activity"/>
    <property type="evidence" value="ECO:0007669"/>
    <property type="project" value="TreeGrafter"/>
</dbReference>
<evidence type="ECO:0000313" key="8">
    <source>
        <dbReference type="Proteomes" id="UP000887566"/>
    </source>
</evidence>
<dbReference type="PANTHER" id="PTHR24007">
    <property type="entry name" value="BRCA1-ASSOCIATED PROTEIN"/>
    <property type="match status" value="1"/>
</dbReference>
<dbReference type="WBParaSite" id="PSAMB.scaffold3321size18776.g21106.t2">
    <property type="protein sequence ID" value="PSAMB.scaffold3321size18776.g21106.t2"/>
    <property type="gene ID" value="PSAMB.scaffold3321size18776.g21106"/>
</dbReference>
<dbReference type="GO" id="GO:0007265">
    <property type="term" value="P:Ras protein signal transduction"/>
    <property type="evidence" value="ECO:0007669"/>
    <property type="project" value="TreeGrafter"/>
</dbReference>
<dbReference type="SMART" id="SM00184">
    <property type="entry name" value="RING"/>
    <property type="match status" value="1"/>
</dbReference>
<feature type="region of interest" description="Disordered" evidence="5">
    <location>
        <begin position="36"/>
        <end position="81"/>
    </location>
</feature>
<organism evidence="8 9">
    <name type="scientific">Plectus sambesii</name>
    <dbReference type="NCBI Taxonomy" id="2011161"/>
    <lineage>
        <taxon>Eukaryota</taxon>
        <taxon>Metazoa</taxon>
        <taxon>Ecdysozoa</taxon>
        <taxon>Nematoda</taxon>
        <taxon>Chromadorea</taxon>
        <taxon>Plectida</taxon>
        <taxon>Plectina</taxon>
        <taxon>Plectoidea</taxon>
        <taxon>Plectidae</taxon>
        <taxon>Plectus</taxon>
    </lineage>
</organism>
<keyword evidence="2 4" id="KW-0863">Zinc-finger</keyword>
<feature type="domain" description="RING-type" evidence="6">
    <location>
        <begin position="263"/>
        <end position="303"/>
    </location>
</feature>
<dbReference type="InterPro" id="IPR011422">
    <property type="entry name" value="BRAP2/ETP1_RRM"/>
</dbReference>
<feature type="compositionally biased region" description="Polar residues" evidence="5">
    <location>
        <begin position="104"/>
        <end position="118"/>
    </location>
</feature>
<dbReference type="InterPro" id="IPR001841">
    <property type="entry name" value="Znf_RING"/>
</dbReference>
<accession>A0A914W8J9</accession>
<dbReference type="GO" id="GO:0008270">
    <property type="term" value="F:zinc ion binding"/>
    <property type="evidence" value="ECO:0007669"/>
    <property type="project" value="UniProtKB-KW"/>
</dbReference>
<evidence type="ECO:0000256" key="5">
    <source>
        <dbReference type="SAM" id="MobiDB-lite"/>
    </source>
</evidence>
<keyword evidence="8" id="KW-1185">Reference proteome</keyword>
<dbReference type="AlphaFoldDB" id="A0A914W8J9"/>
<evidence type="ECO:0000256" key="3">
    <source>
        <dbReference type="ARBA" id="ARBA00022833"/>
    </source>
</evidence>
<sequence>MNEEVSLTLIRVRLQVRTGSPFIDLDFTADNRFRDSTAMPQKRKPQAKPTQAAASISSECAAPPVAKEKSSSPEVRPTQEVCMGSRTFAEVTVETYAPQKSGPDAQTTGAARSSSEPSSTKELEKMNYFSGNPFVEKTEGILHVYKRNETSTADVDARSQMLCMLSVPALVTCRELLQFLAPVSKNVAQIRIIRDQAPNQYMVLLKFRSQAGADEFYYDYNGRQFNSIEPDVCHLVYVDRVETVKEEERGGLPVDGHTELPTCPVCLERMDESVDGVLTILCNHSFHGDCLSQWGDASCPVCRYFQTPELTTDQKCFECGKTTDLWICLICGHIGCGRYAEAHAYRHFEATSHTFTLQVGGERVWDYAGDNYVHRLIQSKTDGKVVEFEQHRNAENVTGDEKMEAIQLEYTCLLTNQLENQRRYFEEKVARSEERLAKFEKLAQAQIDDLELQVKRAVDECESLRSQLNAATSDKSTSDRKQNTAQTKVTKLQSELKEEQTMNELLRADQRKWTDQVGALERQLDLVKKEKDEVSLMEFVL</sequence>
<evidence type="ECO:0000256" key="4">
    <source>
        <dbReference type="PROSITE-ProRule" id="PRU00502"/>
    </source>
</evidence>
<protein>
    <submittedName>
        <fullName evidence="9">BRCA1-associated protein</fullName>
    </submittedName>
</protein>
<evidence type="ECO:0000313" key="9">
    <source>
        <dbReference type="WBParaSite" id="PSAMB.scaffold3321size18776.g21106.t2"/>
    </source>
</evidence>
<keyword evidence="3" id="KW-0862">Zinc</keyword>
<dbReference type="Pfam" id="PF13639">
    <property type="entry name" value="zf-RING_2"/>
    <property type="match status" value="1"/>
</dbReference>
<dbReference type="InterPro" id="IPR001607">
    <property type="entry name" value="Znf_UBP"/>
</dbReference>
<dbReference type="Pfam" id="PF02148">
    <property type="entry name" value="zf-UBP"/>
    <property type="match status" value="1"/>
</dbReference>
<dbReference type="Gene3D" id="3.30.40.10">
    <property type="entry name" value="Zinc/RING finger domain, C3HC4 (zinc finger)"/>
    <property type="match status" value="2"/>
</dbReference>
<dbReference type="Proteomes" id="UP000887566">
    <property type="component" value="Unplaced"/>
</dbReference>
<dbReference type="PROSITE" id="PS50271">
    <property type="entry name" value="ZF_UBP"/>
    <property type="match status" value="1"/>
</dbReference>
<keyword evidence="1" id="KW-0479">Metal-binding</keyword>
<evidence type="ECO:0000256" key="1">
    <source>
        <dbReference type="ARBA" id="ARBA00022723"/>
    </source>
</evidence>
<evidence type="ECO:0000259" key="6">
    <source>
        <dbReference type="PROSITE" id="PS50089"/>
    </source>
</evidence>
<evidence type="ECO:0000259" key="7">
    <source>
        <dbReference type="PROSITE" id="PS50271"/>
    </source>
</evidence>
<dbReference type="CDD" id="cd16457">
    <property type="entry name" value="RING-H2_BRAP2"/>
    <property type="match status" value="1"/>
</dbReference>
<dbReference type="PROSITE" id="PS50089">
    <property type="entry name" value="ZF_RING_2"/>
    <property type="match status" value="1"/>
</dbReference>
<dbReference type="InterPro" id="IPR047243">
    <property type="entry name" value="RING-H2_BRAP2"/>
</dbReference>
<dbReference type="PANTHER" id="PTHR24007:SF7">
    <property type="entry name" value="BRCA1-ASSOCIATED PROTEIN"/>
    <property type="match status" value="1"/>
</dbReference>
<dbReference type="GO" id="GO:0005737">
    <property type="term" value="C:cytoplasm"/>
    <property type="evidence" value="ECO:0007669"/>
    <property type="project" value="TreeGrafter"/>
</dbReference>